<dbReference type="Gene3D" id="3.40.50.1820">
    <property type="entry name" value="alpha/beta hydrolase"/>
    <property type="match status" value="1"/>
</dbReference>
<reference evidence="3 4" key="1">
    <citation type="submission" date="2019-06" db="EMBL/GenBank/DDBJ databases">
        <title>Draft genome sequence of the filamentous fungus Phialemoniopsis curvata isolated from diesel fuel.</title>
        <authorList>
            <person name="Varaljay V.A."/>
            <person name="Lyon W.J."/>
            <person name="Crouch A.L."/>
            <person name="Drake C.E."/>
            <person name="Hollomon J.M."/>
            <person name="Nadeau L.J."/>
            <person name="Nunn H.S."/>
            <person name="Stevenson B.S."/>
            <person name="Bojanowski C.L."/>
            <person name="Crookes-Goodson W.J."/>
        </authorList>
    </citation>
    <scope>NUCLEOTIDE SEQUENCE [LARGE SCALE GENOMIC DNA]</scope>
    <source>
        <strain evidence="3 4">D216</strain>
    </source>
</reference>
<protein>
    <recommendedName>
        <fullName evidence="2">Dienelactone hydrolase domain-containing protein</fullName>
    </recommendedName>
</protein>
<feature type="compositionally biased region" description="Basic and acidic residues" evidence="1">
    <location>
        <begin position="1"/>
        <end position="10"/>
    </location>
</feature>
<name>A0A507AY70_9PEZI</name>
<proteinExistence type="predicted"/>
<dbReference type="PANTHER" id="PTHR47562:SF2">
    <property type="entry name" value="CARBOXYMETHYLENEBUTENOLIDASE-RELATED"/>
    <property type="match status" value="1"/>
</dbReference>
<dbReference type="STRING" id="1093900.A0A507AY70"/>
<dbReference type="InterPro" id="IPR029058">
    <property type="entry name" value="AB_hydrolase_fold"/>
</dbReference>
<dbReference type="FunCoup" id="A0A507AY70">
    <property type="interactions" value="41"/>
</dbReference>
<evidence type="ECO:0000313" key="3">
    <source>
        <dbReference type="EMBL" id="TPX09969.1"/>
    </source>
</evidence>
<evidence type="ECO:0000313" key="4">
    <source>
        <dbReference type="Proteomes" id="UP000319257"/>
    </source>
</evidence>
<dbReference type="GO" id="GO:0016787">
    <property type="term" value="F:hydrolase activity"/>
    <property type="evidence" value="ECO:0007669"/>
    <property type="project" value="InterPro"/>
</dbReference>
<evidence type="ECO:0000259" key="2">
    <source>
        <dbReference type="Pfam" id="PF01738"/>
    </source>
</evidence>
<dbReference type="OrthoDB" id="58297at2759"/>
<dbReference type="Proteomes" id="UP000319257">
    <property type="component" value="Unassembled WGS sequence"/>
</dbReference>
<gene>
    <name evidence="3" type="ORF">E0L32_008816</name>
</gene>
<comment type="caution">
    <text evidence="3">The sequence shown here is derived from an EMBL/GenBank/DDBJ whole genome shotgun (WGS) entry which is preliminary data.</text>
</comment>
<dbReference type="AlphaFoldDB" id="A0A507AY70"/>
<dbReference type="EMBL" id="SKBQ01000060">
    <property type="protein sequence ID" value="TPX09969.1"/>
    <property type="molecule type" value="Genomic_DNA"/>
</dbReference>
<dbReference type="InterPro" id="IPR002925">
    <property type="entry name" value="Dienelactn_hydro"/>
</dbReference>
<accession>A0A507AY70</accession>
<organism evidence="3 4">
    <name type="scientific">Thyridium curvatum</name>
    <dbReference type="NCBI Taxonomy" id="1093900"/>
    <lineage>
        <taxon>Eukaryota</taxon>
        <taxon>Fungi</taxon>
        <taxon>Dikarya</taxon>
        <taxon>Ascomycota</taxon>
        <taxon>Pezizomycotina</taxon>
        <taxon>Sordariomycetes</taxon>
        <taxon>Sordariomycetidae</taxon>
        <taxon>Thyridiales</taxon>
        <taxon>Thyridiaceae</taxon>
        <taxon>Thyridium</taxon>
    </lineage>
</organism>
<dbReference type="InParanoid" id="A0A507AY70"/>
<evidence type="ECO:0000256" key="1">
    <source>
        <dbReference type="SAM" id="MobiDB-lite"/>
    </source>
</evidence>
<dbReference type="SUPFAM" id="SSF53474">
    <property type="entry name" value="alpha/beta-Hydrolases"/>
    <property type="match status" value="1"/>
</dbReference>
<dbReference type="PANTHER" id="PTHR47562">
    <property type="match status" value="1"/>
</dbReference>
<sequence length="294" mass="31547">MHGLPKRETGADTGPSAAVSPELSSTPRSTRVGLSHDHRGSPHHTPLPSSPVATDSRVYVVTGPVARFARQIAGHGYIVAAVSSYHDFTGPEPLAYDGPGTDQGNAWKVEKTLESYDADTKAAVDYLLGLPTCTGRIGSTGMCLGGHLALRSALDPRVSATVAYFATDVHTRTLGPHAAADTSAEGPRDSNHTIDRLPEVRGEVAMLFGARDTHVPGPGRDLVRAKLRAAGVAAGFYEFPWAQHAFIRDELSKGRYDPPVTRICFEILLELFTRVLKEDLGPREEVAKPLEHVC</sequence>
<feature type="region of interest" description="Disordered" evidence="1">
    <location>
        <begin position="1"/>
        <end position="52"/>
    </location>
</feature>
<keyword evidence="4" id="KW-1185">Reference proteome</keyword>
<dbReference type="Pfam" id="PF01738">
    <property type="entry name" value="DLH"/>
    <property type="match status" value="1"/>
</dbReference>
<feature type="domain" description="Dienelactone hydrolase" evidence="2">
    <location>
        <begin position="66"/>
        <end position="273"/>
    </location>
</feature>
<dbReference type="GeneID" id="41976263"/>
<dbReference type="RefSeq" id="XP_030991680.1">
    <property type="nucleotide sequence ID" value="XM_031143712.1"/>
</dbReference>